<proteinExistence type="predicted"/>
<keyword evidence="3" id="KW-1185">Reference proteome</keyword>
<dbReference type="Proteomes" id="UP000266183">
    <property type="component" value="Chromosome"/>
</dbReference>
<dbReference type="RefSeq" id="WP_119755029.1">
    <property type="nucleotide sequence ID" value="NZ_CP032382.1"/>
</dbReference>
<evidence type="ECO:0000313" key="2">
    <source>
        <dbReference type="EMBL" id="AYB31764.1"/>
    </source>
</evidence>
<dbReference type="AlphaFoldDB" id="A0A385SLD4"/>
<sequence>MKKPTLAMLAVVVIPFMPAFAQESTSPPTPKPALEEMRLKLNEDGSHYLKWTFLNQVWVRYNDSNPGTMVLKDPASNTTDIGLRRTRIQFYGQLTDHVFFYTQFGQNNFNFLSNNAGNRKLQVFFHDVLGEYKVWKDNEKLKLGGGLTITNGLSRFSQPSIGTIMTMDVPVFAQATVDQTDEFSRKLSVYARGQLGKFDYRIVMSDPFPITTNGAALPAVNPNATFAQQGHHKQYQGFFMYNFFDKESNTTPYMTGTYLGKKRVFNIEAGFITQKNALWTSEDAGVTQQYHNMNLWSVALFYDAPLNAEKGTALSAYAGYFNLDYGPNYLRYNGIMNPADGMAAGTNPGGYAGTQGNAFPMFGSGKVVYAQVGYLLKKDLFGEGNGTLMPYASIQAGNYDRLADNMNVWNVGVNWLIKGHTSKISLDYQNRPYFESQGAEMVKAGNKGQVVLQYQINF</sequence>
<dbReference type="EMBL" id="CP032382">
    <property type="protein sequence ID" value="AYB31764.1"/>
    <property type="molecule type" value="Genomic_DNA"/>
</dbReference>
<evidence type="ECO:0000313" key="3">
    <source>
        <dbReference type="Proteomes" id="UP000266183"/>
    </source>
</evidence>
<protein>
    <recommendedName>
        <fullName evidence="4">Porin</fullName>
    </recommendedName>
</protein>
<reference evidence="3" key="1">
    <citation type="submission" date="2018-09" db="EMBL/GenBank/DDBJ databases">
        <title>Chryseolinea sp. KIS68-18 isolated from soil.</title>
        <authorList>
            <person name="Weon H.-Y."/>
            <person name="Kwon S.-W."/>
            <person name="Lee S.A."/>
        </authorList>
    </citation>
    <scope>NUCLEOTIDE SEQUENCE [LARGE SCALE GENOMIC DNA]</scope>
    <source>
        <strain evidence="3">KIS68-18</strain>
    </source>
</reference>
<accession>A0A385SLD4</accession>
<feature type="chain" id="PRO_5017406956" description="Porin" evidence="1">
    <location>
        <begin position="22"/>
        <end position="458"/>
    </location>
</feature>
<evidence type="ECO:0000256" key="1">
    <source>
        <dbReference type="SAM" id="SignalP"/>
    </source>
</evidence>
<name>A0A385SLD4_9BACT</name>
<dbReference type="KEGG" id="chk:D4L85_14845"/>
<organism evidence="2 3">
    <name type="scientific">Chryseolinea soli</name>
    <dbReference type="NCBI Taxonomy" id="2321403"/>
    <lineage>
        <taxon>Bacteria</taxon>
        <taxon>Pseudomonadati</taxon>
        <taxon>Bacteroidota</taxon>
        <taxon>Cytophagia</taxon>
        <taxon>Cytophagales</taxon>
        <taxon>Fulvivirgaceae</taxon>
        <taxon>Chryseolinea</taxon>
    </lineage>
</organism>
<gene>
    <name evidence="2" type="ORF">D4L85_14845</name>
</gene>
<feature type="signal peptide" evidence="1">
    <location>
        <begin position="1"/>
        <end position="21"/>
    </location>
</feature>
<dbReference type="OrthoDB" id="9771991at2"/>
<keyword evidence="1" id="KW-0732">Signal</keyword>
<evidence type="ECO:0008006" key="4">
    <source>
        <dbReference type="Google" id="ProtNLM"/>
    </source>
</evidence>